<dbReference type="GO" id="GO:0008233">
    <property type="term" value="F:peptidase activity"/>
    <property type="evidence" value="ECO:0007669"/>
    <property type="project" value="UniProtKB-KW"/>
</dbReference>
<dbReference type="InterPro" id="IPR051708">
    <property type="entry name" value="Plant_Aspart_Prot_A1"/>
</dbReference>
<dbReference type="InterPro" id="IPR021109">
    <property type="entry name" value="Peptidase_aspartic_dom_sf"/>
</dbReference>
<keyword evidence="1" id="KW-0645">Protease</keyword>
<reference evidence="3 4" key="1">
    <citation type="submission" date="2024-11" db="EMBL/GenBank/DDBJ databases">
        <title>Chromosome-level genome assembly of Eucalyptus globulus Labill. provides insights into its genome evolution.</title>
        <authorList>
            <person name="Li X."/>
        </authorList>
    </citation>
    <scope>NUCLEOTIDE SEQUENCE [LARGE SCALE GENOMIC DNA]</scope>
    <source>
        <strain evidence="3">CL2024</strain>
        <tissue evidence="3">Fresh tender leaves</tissue>
    </source>
</reference>
<organism evidence="3 4">
    <name type="scientific">Eucalyptus globulus</name>
    <name type="common">Tasmanian blue gum</name>
    <dbReference type="NCBI Taxonomy" id="34317"/>
    <lineage>
        <taxon>Eukaryota</taxon>
        <taxon>Viridiplantae</taxon>
        <taxon>Streptophyta</taxon>
        <taxon>Embryophyta</taxon>
        <taxon>Tracheophyta</taxon>
        <taxon>Spermatophyta</taxon>
        <taxon>Magnoliopsida</taxon>
        <taxon>eudicotyledons</taxon>
        <taxon>Gunneridae</taxon>
        <taxon>Pentapetalae</taxon>
        <taxon>rosids</taxon>
        <taxon>malvids</taxon>
        <taxon>Myrtales</taxon>
        <taxon>Myrtaceae</taxon>
        <taxon>Myrtoideae</taxon>
        <taxon>Eucalypteae</taxon>
        <taxon>Eucalyptus</taxon>
    </lineage>
</organism>
<proteinExistence type="predicted"/>
<evidence type="ECO:0000313" key="3">
    <source>
        <dbReference type="EMBL" id="KAL3738546.1"/>
    </source>
</evidence>
<dbReference type="PANTHER" id="PTHR47967:SF128">
    <property type="entry name" value="ASPARTIC PROTEINASE CDR1-LIKE"/>
    <property type="match status" value="1"/>
</dbReference>
<comment type="caution">
    <text evidence="3">The sequence shown here is derived from an EMBL/GenBank/DDBJ whole genome shotgun (WGS) entry which is preliminary data.</text>
</comment>
<evidence type="ECO:0008006" key="5">
    <source>
        <dbReference type="Google" id="ProtNLM"/>
    </source>
</evidence>
<keyword evidence="2" id="KW-0378">Hydrolase</keyword>
<sequence length="234" mass="25680">MKTMGSSTTPAWHCRYGRHWSLLAYLRDRGFHHWPIRIRLLPRPGVWKGLSKISFSEDAMISGPGAVSTPLVSIGPYPYYVLKLEGFSVGKTRFSYGDNSTNSEAKESINVMKMVINSATFLTAVAEAIPLLIVPDPKGKLGLCYASLGNEIDVPVVMLHFASGTDVALNIVNTFTVQRNTNISGECRVVSVLHSVLILGNLAQVGFKVGFDLRKRMASFMPITDCTAQRNGMI</sequence>
<evidence type="ECO:0000256" key="2">
    <source>
        <dbReference type="ARBA" id="ARBA00022801"/>
    </source>
</evidence>
<dbReference type="Gene3D" id="2.40.70.10">
    <property type="entry name" value="Acid Proteases"/>
    <property type="match status" value="1"/>
</dbReference>
<gene>
    <name evidence="3" type="ORF">ACJRO7_019987</name>
</gene>
<dbReference type="SUPFAM" id="SSF50630">
    <property type="entry name" value="Acid proteases"/>
    <property type="match status" value="1"/>
</dbReference>
<dbReference type="GO" id="GO:0006508">
    <property type="term" value="P:proteolysis"/>
    <property type="evidence" value="ECO:0007669"/>
    <property type="project" value="UniProtKB-KW"/>
</dbReference>
<evidence type="ECO:0000256" key="1">
    <source>
        <dbReference type="ARBA" id="ARBA00022670"/>
    </source>
</evidence>
<dbReference type="AlphaFoldDB" id="A0ABD3KKZ1"/>
<dbReference type="PANTHER" id="PTHR47967">
    <property type="entry name" value="OS07G0603500 PROTEIN-RELATED"/>
    <property type="match status" value="1"/>
</dbReference>
<accession>A0ABD3KKZ1</accession>
<name>A0ABD3KKZ1_EUCGL</name>
<dbReference type="Proteomes" id="UP001634007">
    <property type="component" value="Unassembled WGS sequence"/>
</dbReference>
<protein>
    <recommendedName>
        <fullName evidence="5">Xylanase inhibitor C-terminal domain-containing protein</fullName>
    </recommendedName>
</protein>
<dbReference type="EMBL" id="JBJKBG010000005">
    <property type="protein sequence ID" value="KAL3738546.1"/>
    <property type="molecule type" value="Genomic_DNA"/>
</dbReference>
<evidence type="ECO:0000313" key="4">
    <source>
        <dbReference type="Proteomes" id="UP001634007"/>
    </source>
</evidence>
<keyword evidence="4" id="KW-1185">Reference proteome</keyword>